<protein>
    <recommendedName>
        <fullName evidence="3">DUF3160 domain-containing protein</fullName>
    </recommendedName>
</protein>
<feature type="region of interest" description="Disordered" evidence="1">
    <location>
        <begin position="1"/>
        <end position="29"/>
    </location>
</feature>
<dbReference type="SMART" id="SM01325">
    <property type="entry name" value="DUF3160"/>
    <property type="match status" value="1"/>
</dbReference>
<dbReference type="AlphaFoldDB" id="A0A644ZYL6"/>
<dbReference type="Pfam" id="PF11369">
    <property type="entry name" value="DUF3160"/>
    <property type="match status" value="1"/>
</dbReference>
<reference evidence="2" key="1">
    <citation type="submission" date="2019-08" db="EMBL/GenBank/DDBJ databases">
        <authorList>
            <person name="Kucharzyk K."/>
            <person name="Murdoch R.W."/>
            <person name="Higgins S."/>
            <person name="Loffler F."/>
        </authorList>
    </citation>
    <scope>NUCLEOTIDE SEQUENCE</scope>
</reference>
<dbReference type="InterPro" id="IPR022601">
    <property type="entry name" value="DUF3160"/>
</dbReference>
<dbReference type="EMBL" id="VSSQ01010904">
    <property type="protein sequence ID" value="MPM45518.1"/>
    <property type="molecule type" value="Genomic_DNA"/>
</dbReference>
<name>A0A644ZYL6_9ZZZZ</name>
<comment type="caution">
    <text evidence="2">The sequence shown here is derived from an EMBL/GenBank/DDBJ whole genome shotgun (WGS) entry which is preliminary data.</text>
</comment>
<evidence type="ECO:0000313" key="2">
    <source>
        <dbReference type="EMBL" id="MPM45518.1"/>
    </source>
</evidence>
<evidence type="ECO:0000256" key="1">
    <source>
        <dbReference type="SAM" id="MobiDB-lite"/>
    </source>
</evidence>
<accession>A0A644ZYL6</accession>
<evidence type="ECO:0008006" key="3">
    <source>
        <dbReference type="Google" id="ProtNLM"/>
    </source>
</evidence>
<proteinExistence type="predicted"/>
<feature type="compositionally biased region" description="Polar residues" evidence="1">
    <location>
        <begin position="1"/>
        <end position="10"/>
    </location>
</feature>
<feature type="compositionally biased region" description="Basic and acidic residues" evidence="1">
    <location>
        <begin position="11"/>
        <end position="22"/>
    </location>
</feature>
<gene>
    <name evidence="2" type="ORF">SDC9_92205</name>
</gene>
<organism evidence="2">
    <name type="scientific">bioreactor metagenome</name>
    <dbReference type="NCBI Taxonomy" id="1076179"/>
    <lineage>
        <taxon>unclassified sequences</taxon>
        <taxon>metagenomes</taxon>
        <taxon>ecological metagenomes</taxon>
    </lineage>
</organism>
<sequence>MSIFITSCSDRTNKTEDYTDEKPEQEDEKQIPTAWNLDVSSYNVKVPYDLPDFKPQAEEVRLSQDLVELFNAGQFEGFTDNQKTAIYQDGFVVLKPSYEALKMHHLYESSLYKQIPTFITVDSALHMYRLYFDNSLKMVESSVLYEKLENISKNMLIESIEAYKDEKLSNMREELKSVAAYFLTADMLLDIETSSIDVPEEVISLAQEETNLIDAAEGYSKSPITKKDIDYSQFTVRGHYAGNEKLEKYFKAMMWYGLCGFPIFDETKIDPELDMENLTIAMTITCLALEREEIFKDFENIYSTTALYTGMSDDLGLFELRDMIVKVYGADPDLNKFKDSSYNDDLLKAALLLPQPQIKPKYTDSTAPAGRQFRFMGQRYSFDAESLQNLMEPIQRPVPSGLDVVASLGSERAEEILDKYYQPKIKWNKYEYNLNLLRQKQEGFTTDDWQKDLYKGWLWTIKSSAANYEKTDGMPKFMRSEKWTDKNIHTALGSYAELKHDTILYMKQAVAEMGGGPDLSIPYNYVEPNAEVYANLKWLTEYTKEHLRIRNMLNEQSANVLDSIIEMQEVLMNVSVKELTNQEITAEENDMLYTYGGRIDSMVQIMNYMMWEKNIDAGNDYTTALVADIATIAPNSLYPASNYLEVGNGLPLEIYVVCRTNKKTYLARGALFNYYEFLSHERLTDLKWHNMLGIRKVVMALNPATGQYEETDTYNNEGIDLFQSSDYYEIIEVEEPDIPVVSKPEWTNSFVSTESNNVSIKENMELDWLK</sequence>